<dbReference type="Gene3D" id="3.40.50.720">
    <property type="entry name" value="NAD(P)-binding Rossmann-like Domain"/>
    <property type="match status" value="1"/>
</dbReference>
<dbReference type="EC" id="3.1.3.16" evidence="6"/>
<keyword evidence="3" id="KW-0560">Oxidoreductase</keyword>
<sequence length="508" mass="56960">MSLTDVSDVEGWIQHLMQCKQLPEADIKRLCEKAREILMEESNVQPVRCPVTVCGDIHGQFHDLMELFRIGGNSPDTNYLFMGDYDRVTILRGNHESRQITQVYGFYDECLRKYGNANVWKAFTDLFDYLPLTALIEDQVNDKAMLAVLIFCLHGGLSPSIDSLDHIRSLDRIQEVPHEGPMCDLLWSDPDDRCGWGISPRGAGYTFGQDVSETFNHNNGLTLIARAHQLVMEGYNWCQDRNVVTIFSAPNYCYRCGNQAAIMEIDEHLKYTFLQFDPAPRRGEPHLLSARRKERLDKLKQELESRHPNIKVSTFELDVRNRAKVQATAANFGDVDVLVNNAGLVIGLEKLEDITEEAMDTMIDTNVKGLVHVTQSVLPGMRARNKGHIINIGSVAGQQPYANGSIYCASKAAVASITRALLYETVDTAIRISEINPGMVETEFSVVRFKGDKDKADSVYKGLQPLNGDDIAETIIFVANRPEHANIAEMLVFPTNQAAATTVYRKAD</sequence>
<name>A0A9P6N0N3_9FUNG</name>
<dbReference type="PROSITE" id="PS00125">
    <property type="entry name" value="SER_THR_PHOSPHATASE"/>
    <property type="match status" value="1"/>
</dbReference>
<dbReference type="Gene3D" id="3.60.21.10">
    <property type="match status" value="2"/>
</dbReference>
<gene>
    <name evidence="8" type="ORF">BGZ80_005719</name>
</gene>
<protein>
    <recommendedName>
        <fullName evidence="6">Serine/threonine-protein phosphatase</fullName>
        <ecNumber evidence="6">3.1.3.16</ecNumber>
    </recommendedName>
</protein>
<evidence type="ECO:0000256" key="6">
    <source>
        <dbReference type="RuleBase" id="RU004273"/>
    </source>
</evidence>
<dbReference type="SUPFAM" id="SSF56300">
    <property type="entry name" value="Metallo-dependent phosphatases"/>
    <property type="match status" value="1"/>
</dbReference>
<evidence type="ECO:0000256" key="2">
    <source>
        <dbReference type="ARBA" id="ARBA00022801"/>
    </source>
</evidence>
<evidence type="ECO:0000256" key="5">
    <source>
        <dbReference type="ARBA" id="ARBA00048336"/>
    </source>
</evidence>
<dbReference type="InterPro" id="IPR002347">
    <property type="entry name" value="SDR_fam"/>
</dbReference>
<evidence type="ECO:0000256" key="1">
    <source>
        <dbReference type="ARBA" id="ARBA00022723"/>
    </source>
</evidence>
<reference evidence="8" key="1">
    <citation type="journal article" date="2020" name="Fungal Divers.">
        <title>Resolving the Mortierellaceae phylogeny through synthesis of multi-gene phylogenetics and phylogenomics.</title>
        <authorList>
            <person name="Vandepol N."/>
            <person name="Liber J."/>
            <person name="Desiro A."/>
            <person name="Na H."/>
            <person name="Kennedy M."/>
            <person name="Barry K."/>
            <person name="Grigoriev I.V."/>
            <person name="Miller A.N."/>
            <person name="O'Donnell K."/>
            <person name="Stajich J.E."/>
            <person name="Bonito G."/>
        </authorList>
    </citation>
    <scope>NUCLEOTIDE SEQUENCE</scope>
    <source>
        <strain evidence="8">NRRL 2769</strain>
    </source>
</reference>
<keyword evidence="2 6" id="KW-0378">Hydrolase</keyword>
<dbReference type="EMBL" id="JAAAID010000281">
    <property type="protein sequence ID" value="KAG0019511.1"/>
    <property type="molecule type" value="Genomic_DNA"/>
</dbReference>
<evidence type="ECO:0000256" key="3">
    <source>
        <dbReference type="ARBA" id="ARBA00023002"/>
    </source>
</evidence>
<accession>A0A9P6N0N3</accession>
<dbReference type="SMART" id="SM00156">
    <property type="entry name" value="PP2Ac"/>
    <property type="match status" value="1"/>
</dbReference>
<evidence type="ECO:0000313" key="9">
    <source>
        <dbReference type="Proteomes" id="UP000703661"/>
    </source>
</evidence>
<keyword evidence="9" id="KW-1185">Reference proteome</keyword>
<dbReference type="InterPro" id="IPR006186">
    <property type="entry name" value="Ser/Thr-sp_prot-phosphatase"/>
</dbReference>
<evidence type="ECO:0000259" key="7">
    <source>
        <dbReference type="PROSITE" id="PS00125"/>
    </source>
</evidence>
<dbReference type="InterPro" id="IPR036291">
    <property type="entry name" value="NAD(P)-bd_dom_sf"/>
</dbReference>
<dbReference type="Pfam" id="PF00106">
    <property type="entry name" value="adh_short"/>
    <property type="match status" value="1"/>
</dbReference>
<dbReference type="GO" id="GO:0016616">
    <property type="term" value="F:oxidoreductase activity, acting on the CH-OH group of donors, NAD or NADP as acceptor"/>
    <property type="evidence" value="ECO:0007669"/>
    <property type="project" value="UniProtKB-ARBA"/>
</dbReference>
<dbReference type="SUPFAM" id="SSF51735">
    <property type="entry name" value="NAD(P)-binding Rossmann-fold domains"/>
    <property type="match status" value="1"/>
</dbReference>
<comment type="catalytic activity">
    <reaction evidence="5 6">
        <text>O-phospho-L-threonyl-[protein] + H2O = L-threonyl-[protein] + phosphate</text>
        <dbReference type="Rhea" id="RHEA:47004"/>
        <dbReference type="Rhea" id="RHEA-COMP:11060"/>
        <dbReference type="Rhea" id="RHEA-COMP:11605"/>
        <dbReference type="ChEBI" id="CHEBI:15377"/>
        <dbReference type="ChEBI" id="CHEBI:30013"/>
        <dbReference type="ChEBI" id="CHEBI:43474"/>
        <dbReference type="ChEBI" id="CHEBI:61977"/>
        <dbReference type="EC" id="3.1.3.16"/>
    </reaction>
</comment>
<dbReference type="GO" id="GO:0046872">
    <property type="term" value="F:metal ion binding"/>
    <property type="evidence" value="ECO:0007669"/>
    <property type="project" value="UniProtKB-KW"/>
</dbReference>
<dbReference type="InterPro" id="IPR029052">
    <property type="entry name" value="Metallo-depent_PP-like"/>
</dbReference>
<dbReference type="Pfam" id="PF00149">
    <property type="entry name" value="Metallophos"/>
    <property type="match status" value="2"/>
</dbReference>
<evidence type="ECO:0000256" key="4">
    <source>
        <dbReference type="ARBA" id="ARBA00023211"/>
    </source>
</evidence>
<organism evidence="8 9">
    <name type="scientific">Entomortierella chlamydospora</name>
    <dbReference type="NCBI Taxonomy" id="101097"/>
    <lineage>
        <taxon>Eukaryota</taxon>
        <taxon>Fungi</taxon>
        <taxon>Fungi incertae sedis</taxon>
        <taxon>Mucoromycota</taxon>
        <taxon>Mortierellomycotina</taxon>
        <taxon>Mortierellomycetes</taxon>
        <taxon>Mortierellales</taxon>
        <taxon>Mortierellaceae</taxon>
        <taxon>Entomortierella</taxon>
    </lineage>
</organism>
<dbReference type="InterPro" id="IPR004843">
    <property type="entry name" value="Calcineurin-like_PHP"/>
</dbReference>
<proteinExistence type="inferred from homology"/>
<evidence type="ECO:0000313" key="8">
    <source>
        <dbReference type="EMBL" id="KAG0019511.1"/>
    </source>
</evidence>
<keyword evidence="1" id="KW-0479">Metal-binding</keyword>
<dbReference type="AlphaFoldDB" id="A0A9P6N0N3"/>
<feature type="domain" description="Serine/threonine specific protein phosphatases" evidence="7">
    <location>
        <begin position="91"/>
        <end position="96"/>
    </location>
</feature>
<dbReference type="FunFam" id="3.40.50.720:FF:000047">
    <property type="entry name" value="NADP-dependent L-serine/L-allo-threonine dehydrogenase"/>
    <property type="match status" value="1"/>
</dbReference>
<dbReference type="CDD" id="cd07415">
    <property type="entry name" value="MPP_PP2A_PP4_PP6"/>
    <property type="match status" value="1"/>
</dbReference>
<dbReference type="InterPro" id="IPR047129">
    <property type="entry name" value="PPA2-like"/>
</dbReference>
<comment type="similarity">
    <text evidence="6">Belongs to the PPP phosphatase family.</text>
</comment>
<dbReference type="GO" id="GO:0004722">
    <property type="term" value="F:protein serine/threonine phosphatase activity"/>
    <property type="evidence" value="ECO:0007669"/>
    <property type="project" value="UniProtKB-EC"/>
</dbReference>
<dbReference type="PANTHER" id="PTHR45619">
    <property type="entry name" value="SERINE/THREONINE-PROTEIN PHOSPHATASE PP2A-RELATED"/>
    <property type="match status" value="1"/>
</dbReference>
<comment type="caution">
    <text evidence="8">The sequence shown here is derived from an EMBL/GenBank/DDBJ whole genome shotgun (WGS) entry which is preliminary data.</text>
</comment>
<dbReference type="PRINTS" id="PR00114">
    <property type="entry name" value="STPHPHTASE"/>
</dbReference>
<dbReference type="Proteomes" id="UP000703661">
    <property type="component" value="Unassembled WGS sequence"/>
</dbReference>
<keyword evidence="4" id="KW-0464">Manganese</keyword>